<dbReference type="InterPro" id="IPR053166">
    <property type="entry name" value="UPF0718_permease"/>
</dbReference>
<evidence type="ECO:0000313" key="9">
    <source>
        <dbReference type="Proteomes" id="UP000323824"/>
    </source>
</evidence>
<gene>
    <name evidence="8" type="ORF">EW093_01735</name>
</gene>
<dbReference type="RefSeq" id="WP_149566736.1">
    <property type="nucleotide sequence ID" value="NZ_CP035807.1"/>
</dbReference>
<evidence type="ECO:0000256" key="3">
    <source>
        <dbReference type="ARBA" id="ARBA00022475"/>
    </source>
</evidence>
<reference evidence="8 9" key="2">
    <citation type="submission" date="2019-09" db="EMBL/GenBank/DDBJ databases">
        <title>Complete Genome Sequence and Methylome Analysis of free living Spirochaetas.</title>
        <authorList>
            <person name="Leshcheva N."/>
            <person name="Mikheeva N."/>
        </authorList>
    </citation>
    <scope>NUCLEOTIDE SEQUENCE [LARGE SCALE GENOMIC DNA]</scope>
    <source>
        <strain evidence="8 9">P</strain>
    </source>
</reference>
<reference evidence="8 9" key="1">
    <citation type="submission" date="2019-02" db="EMBL/GenBank/DDBJ databases">
        <authorList>
            <person name="Fomenkov A."/>
            <person name="Dubinina G."/>
            <person name="Grabovich M."/>
            <person name="Vincze T."/>
            <person name="Roberts R.J."/>
        </authorList>
    </citation>
    <scope>NUCLEOTIDE SEQUENCE [LARGE SCALE GENOMIC DNA]</scope>
    <source>
        <strain evidence="8 9">P</strain>
    </source>
</reference>
<evidence type="ECO:0000256" key="5">
    <source>
        <dbReference type="ARBA" id="ARBA00022989"/>
    </source>
</evidence>
<keyword evidence="4 7" id="KW-0812">Transmembrane</keyword>
<name>A0A5C1Q7V7_9SPIO</name>
<feature type="transmembrane region" description="Helical" evidence="7">
    <location>
        <begin position="39"/>
        <end position="57"/>
    </location>
</feature>
<evidence type="ECO:0000256" key="6">
    <source>
        <dbReference type="ARBA" id="ARBA00023136"/>
    </source>
</evidence>
<comment type="similarity">
    <text evidence="2">Belongs to the UPF0718 family.</text>
</comment>
<feature type="transmembrane region" description="Helical" evidence="7">
    <location>
        <begin position="78"/>
        <end position="104"/>
    </location>
</feature>
<evidence type="ECO:0000256" key="1">
    <source>
        <dbReference type="ARBA" id="ARBA00004651"/>
    </source>
</evidence>
<dbReference type="GO" id="GO:0005886">
    <property type="term" value="C:plasma membrane"/>
    <property type="evidence" value="ECO:0007669"/>
    <property type="project" value="UniProtKB-SubCell"/>
</dbReference>
<dbReference type="KEGG" id="sper:EW093_01735"/>
<proteinExistence type="inferred from homology"/>
<dbReference type="Proteomes" id="UP000323824">
    <property type="component" value="Chromosome"/>
</dbReference>
<dbReference type="InterPro" id="IPR005524">
    <property type="entry name" value="DUF318"/>
</dbReference>
<feature type="transmembrane region" description="Helical" evidence="7">
    <location>
        <begin position="237"/>
        <end position="254"/>
    </location>
</feature>
<dbReference type="Pfam" id="PF03773">
    <property type="entry name" value="ArsP_1"/>
    <property type="match status" value="1"/>
</dbReference>
<keyword evidence="3" id="KW-1003">Cell membrane</keyword>
<keyword evidence="9" id="KW-1185">Reference proteome</keyword>
<comment type="subcellular location">
    <subcellularLocation>
        <location evidence="1">Cell membrane</location>
        <topology evidence="1">Multi-pass membrane protein</topology>
    </subcellularLocation>
</comment>
<dbReference type="PANTHER" id="PTHR42775:SF1">
    <property type="entry name" value="PERMEASE RV2963-RELATED"/>
    <property type="match status" value="1"/>
</dbReference>
<feature type="transmembrane region" description="Helical" evidence="7">
    <location>
        <begin position="266"/>
        <end position="288"/>
    </location>
</feature>
<evidence type="ECO:0000256" key="4">
    <source>
        <dbReference type="ARBA" id="ARBA00022692"/>
    </source>
</evidence>
<sequence>MFIVFTRFANWLTYTILNLDPTTKIADAVHFFIEDTSKIFVLILVMIYLIAILRASMNMERVRDTLQGRSKWFGYSAGSLFGAITPFCSCSSIPMFLGFTAAGIPTGVTLSFLITSPLLNEVAIVLLGSLLGLKFTITYLIAGISVGILGGIFFDKIGADKMLQPMAQKLYEGEHKKVETDSVTLKLSLKDRHNFAKKEAIEIFSRIWKWVLLGVGIGAGLHGFVPQSWIIHHLGDGAWWTVPSAVLLGIPLYSNASGMIPIIETLLLKGLPVGTSLAFMLSTVGASFPEFLMLKQVLKPRLLVYLFGYFLIAFTFIGLLINMLF</sequence>
<dbReference type="EMBL" id="CP035807">
    <property type="protein sequence ID" value="QEN03477.1"/>
    <property type="molecule type" value="Genomic_DNA"/>
</dbReference>
<keyword evidence="6 7" id="KW-0472">Membrane</keyword>
<evidence type="ECO:0000313" key="8">
    <source>
        <dbReference type="EMBL" id="QEN03477.1"/>
    </source>
</evidence>
<feature type="transmembrane region" description="Helical" evidence="7">
    <location>
        <begin position="124"/>
        <end position="154"/>
    </location>
</feature>
<feature type="transmembrane region" description="Helical" evidence="7">
    <location>
        <begin position="303"/>
        <end position="324"/>
    </location>
</feature>
<evidence type="ECO:0000256" key="7">
    <source>
        <dbReference type="SAM" id="Phobius"/>
    </source>
</evidence>
<protein>
    <submittedName>
        <fullName evidence="8">Permease</fullName>
    </submittedName>
</protein>
<feature type="transmembrane region" description="Helical" evidence="7">
    <location>
        <begin position="207"/>
        <end position="225"/>
    </location>
</feature>
<dbReference type="OrthoDB" id="9777774at2"/>
<organism evidence="8 9">
    <name type="scientific">Thiospirochaeta perfilievii</name>
    <dbReference type="NCBI Taxonomy" id="252967"/>
    <lineage>
        <taxon>Bacteria</taxon>
        <taxon>Pseudomonadati</taxon>
        <taxon>Spirochaetota</taxon>
        <taxon>Spirochaetia</taxon>
        <taxon>Spirochaetales</taxon>
        <taxon>Spirochaetaceae</taxon>
        <taxon>Thiospirochaeta</taxon>
    </lineage>
</organism>
<evidence type="ECO:0000256" key="2">
    <source>
        <dbReference type="ARBA" id="ARBA00006386"/>
    </source>
</evidence>
<dbReference type="AlphaFoldDB" id="A0A5C1Q7V7"/>
<keyword evidence="5 7" id="KW-1133">Transmembrane helix</keyword>
<accession>A0A5C1Q7V7</accession>
<dbReference type="PANTHER" id="PTHR42775">
    <property type="entry name" value="PERMEASE RV2963-RELATED"/>
    <property type="match status" value="1"/>
</dbReference>